<evidence type="ECO:0000256" key="2">
    <source>
        <dbReference type="ARBA" id="ARBA00022527"/>
    </source>
</evidence>
<dbReference type="InterPro" id="IPR011009">
    <property type="entry name" value="Kinase-like_dom_sf"/>
</dbReference>
<protein>
    <recommendedName>
        <fullName evidence="1">non-specific serine/threonine protein kinase</fullName>
        <ecNumber evidence="1">2.7.11.1</ecNumber>
    </recommendedName>
</protein>
<evidence type="ECO:0000313" key="6">
    <source>
        <dbReference type="EMBL" id="PWA42651.1"/>
    </source>
</evidence>
<keyword evidence="7" id="KW-1185">Reference proteome</keyword>
<dbReference type="STRING" id="35608.A0A2U1L0W3"/>
<name>A0A2U1L0W3_ARTAN</name>
<dbReference type="PANTHER" id="PTHR13902">
    <property type="entry name" value="SERINE/THREONINE-PROTEIN KINASE WNK WITH NO LYSINE -RELATED"/>
    <property type="match status" value="1"/>
</dbReference>
<accession>A0A2U1L0W3</accession>
<proteinExistence type="predicted"/>
<keyword evidence="2" id="KW-0723">Serine/threonine-protein kinase</keyword>
<organism evidence="6 7">
    <name type="scientific">Artemisia annua</name>
    <name type="common">Sweet wormwood</name>
    <dbReference type="NCBI Taxonomy" id="35608"/>
    <lineage>
        <taxon>Eukaryota</taxon>
        <taxon>Viridiplantae</taxon>
        <taxon>Streptophyta</taxon>
        <taxon>Embryophyta</taxon>
        <taxon>Tracheophyta</taxon>
        <taxon>Spermatophyta</taxon>
        <taxon>Magnoliopsida</taxon>
        <taxon>eudicotyledons</taxon>
        <taxon>Gunneridae</taxon>
        <taxon>Pentapetalae</taxon>
        <taxon>asterids</taxon>
        <taxon>campanulids</taxon>
        <taxon>Asterales</taxon>
        <taxon>Asteraceae</taxon>
        <taxon>Asteroideae</taxon>
        <taxon>Anthemideae</taxon>
        <taxon>Artemisiinae</taxon>
        <taxon>Artemisia</taxon>
    </lineage>
</organism>
<evidence type="ECO:0000256" key="4">
    <source>
        <dbReference type="ARBA" id="ARBA00047899"/>
    </source>
</evidence>
<dbReference type="EMBL" id="PKPP01012273">
    <property type="protein sequence ID" value="PWA42651.1"/>
    <property type="molecule type" value="Genomic_DNA"/>
</dbReference>
<dbReference type="Gene3D" id="1.10.510.10">
    <property type="entry name" value="Transferase(Phosphotransferase) domain 1"/>
    <property type="match status" value="1"/>
</dbReference>
<gene>
    <name evidence="6" type="ORF">CTI12_AA520520</name>
</gene>
<evidence type="ECO:0000256" key="5">
    <source>
        <dbReference type="ARBA" id="ARBA00048679"/>
    </source>
</evidence>
<comment type="catalytic activity">
    <reaction evidence="4">
        <text>L-threonyl-[protein] + ATP = O-phospho-L-threonyl-[protein] + ADP + H(+)</text>
        <dbReference type="Rhea" id="RHEA:46608"/>
        <dbReference type="Rhea" id="RHEA-COMP:11060"/>
        <dbReference type="Rhea" id="RHEA-COMP:11605"/>
        <dbReference type="ChEBI" id="CHEBI:15378"/>
        <dbReference type="ChEBI" id="CHEBI:30013"/>
        <dbReference type="ChEBI" id="CHEBI:30616"/>
        <dbReference type="ChEBI" id="CHEBI:61977"/>
        <dbReference type="ChEBI" id="CHEBI:456216"/>
        <dbReference type="EC" id="2.7.11.1"/>
    </reaction>
</comment>
<dbReference type="EC" id="2.7.11.1" evidence="1"/>
<comment type="caution">
    <text evidence="6">The sequence shown here is derived from an EMBL/GenBank/DDBJ whole genome shotgun (WGS) entry which is preliminary data.</text>
</comment>
<keyword evidence="3" id="KW-0808">Transferase</keyword>
<reference evidence="6 7" key="1">
    <citation type="journal article" date="2018" name="Mol. Plant">
        <title>The genome of Artemisia annua provides insight into the evolution of Asteraceae family and artemisinin biosynthesis.</title>
        <authorList>
            <person name="Shen Q."/>
            <person name="Zhang L."/>
            <person name="Liao Z."/>
            <person name="Wang S."/>
            <person name="Yan T."/>
            <person name="Shi P."/>
            <person name="Liu M."/>
            <person name="Fu X."/>
            <person name="Pan Q."/>
            <person name="Wang Y."/>
            <person name="Lv Z."/>
            <person name="Lu X."/>
            <person name="Zhang F."/>
            <person name="Jiang W."/>
            <person name="Ma Y."/>
            <person name="Chen M."/>
            <person name="Hao X."/>
            <person name="Li L."/>
            <person name="Tang Y."/>
            <person name="Lv G."/>
            <person name="Zhou Y."/>
            <person name="Sun X."/>
            <person name="Brodelius P.E."/>
            <person name="Rose J.K.C."/>
            <person name="Tang K."/>
        </authorList>
    </citation>
    <scope>NUCLEOTIDE SEQUENCE [LARGE SCALE GENOMIC DNA]</scope>
    <source>
        <strain evidence="7">cv. Huhao1</strain>
        <tissue evidence="6">Leaf</tissue>
    </source>
</reference>
<sequence>MDRTMKNYETVVSNQAGFKSHLFAKMEGKKSFKVTSICKLDRKKGCNNIVDWDREGQKCGLGNFLLWRGSSSLPKVITIIRIRCVWHRLFQYCFWIRLNAEIMIAEVPTTSATRALSIKLQLPRYPRITSPVKIGDFSLASAVGKSHMPHSVIGTPECMAPELYEENYNELVDIYCSNIPQS</sequence>
<dbReference type="AlphaFoldDB" id="A0A2U1L0W3"/>
<comment type="catalytic activity">
    <reaction evidence="5">
        <text>L-seryl-[protein] + ATP = O-phospho-L-seryl-[protein] + ADP + H(+)</text>
        <dbReference type="Rhea" id="RHEA:17989"/>
        <dbReference type="Rhea" id="RHEA-COMP:9863"/>
        <dbReference type="Rhea" id="RHEA-COMP:11604"/>
        <dbReference type="ChEBI" id="CHEBI:15378"/>
        <dbReference type="ChEBI" id="CHEBI:29999"/>
        <dbReference type="ChEBI" id="CHEBI:30616"/>
        <dbReference type="ChEBI" id="CHEBI:83421"/>
        <dbReference type="ChEBI" id="CHEBI:456216"/>
        <dbReference type="EC" id="2.7.11.1"/>
    </reaction>
</comment>
<dbReference type="Proteomes" id="UP000245207">
    <property type="component" value="Unassembled WGS sequence"/>
</dbReference>
<keyword evidence="3" id="KW-0418">Kinase</keyword>
<dbReference type="InterPro" id="IPR050588">
    <property type="entry name" value="WNK_Ser-Thr_kinase"/>
</dbReference>
<evidence type="ECO:0000313" key="7">
    <source>
        <dbReference type="Proteomes" id="UP000245207"/>
    </source>
</evidence>
<evidence type="ECO:0000256" key="1">
    <source>
        <dbReference type="ARBA" id="ARBA00012513"/>
    </source>
</evidence>
<evidence type="ECO:0000256" key="3">
    <source>
        <dbReference type="ARBA" id="ARBA00022777"/>
    </source>
</evidence>
<dbReference type="GO" id="GO:0004674">
    <property type="term" value="F:protein serine/threonine kinase activity"/>
    <property type="evidence" value="ECO:0007669"/>
    <property type="project" value="UniProtKB-KW"/>
</dbReference>
<dbReference type="SUPFAM" id="SSF56112">
    <property type="entry name" value="Protein kinase-like (PK-like)"/>
    <property type="match status" value="1"/>
</dbReference>
<dbReference type="OrthoDB" id="691175at2759"/>